<protein>
    <recommendedName>
        <fullName evidence="8">Protein kinase domain-containing protein</fullName>
    </recommendedName>
</protein>
<sequence>MSKLSCLLRSRSGVGGTPTGNGGEARSWVHTSHTRLEPWGDALGIFGSVSSPYNLHTNSALVSGNSIYWAQADWNFSSALGSYSNNIFNPDGLPGFTRYGLQNSYTGGSVFSGAACAAFTVNSSIDDNGIFLVDDAVWQQAALDGLLQDVSFPLQAGVGVVDDACDYMGTCTQNVQLNPETTYQVVLLNSNTNSTGIVRTNLTFESFNAGAAECADATPSAPPNGTTTEFLYPRGYVEGQVMRETMTATTTPQPSAGALNFTAYSHLTLQNASCVFYSMAPRNVRPQDQAKFSLGIYLGTAMGTAIYDLDTSQPYNLTSCNMASCNATAGTWAYEFGLTPSHSYFMVATYAWPFTSSNTNTKIDLLVQAFGADRCAQLEQQVASTPPPAPPPSPVSSAGAATQSSTGSSSSSAGAIAGGVVGGVVGVAAIAALALVLMRRRQRLQRQQSDPDAKVLPLNGGKGGALSSRGTTSSSELTSSSSQLSSKISSSEKQGLQALWQTASMEGQGSADVAWAIDPSTIRICTNPDGTLVKLGQGGFGMVFKAVQDDVRMVAVKISHSNTQTGLTLSREDKTMRDFWDEIKRLADCRDTHILQFFGAAVVQQDVWLVTEYCERGDLFRALNAQEDHVTTPLAWHNRGQHIALDVARGIHALHIRNMVHCDIKSPNILLTKNWDAKVADVGLARPLFSAVCGDVEAGHGNGSCRGTWDWQAPESLLGQVTSTSADIYSFGVVLHELMSGEEPARGRMREVRVPEEAPEEAVQLMEDCLLEDPAARPRAKQIVERLQHMVHRSSHEAHPAAESRLS</sequence>
<organism evidence="9 10">
    <name type="scientific">Symbiochloris irregularis</name>
    <dbReference type="NCBI Taxonomy" id="706552"/>
    <lineage>
        <taxon>Eukaryota</taxon>
        <taxon>Viridiplantae</taxon>
        <taxon>Chlorophyta</taxon>
        <taxon>core chlorophytes</taxon>
        <taxon>Trebouxiophyceae</taxon>
        <taxon>Trebouxiales</taxon>
        <taxon>Trebouxiaceae</taxon>
        <taxon>Symbiochloris</taxon>
    </lineage>
</organism>
<dbReference type="GO" id="GO:0004674">
    <property type="term" value="F:protein serine/threonine kinase activity"/>
    <property type="evidence" value="ECO:0007669"/>
    <property type="project" value="TreeGrafter"/>
</dbReference>
<accession>A0AAW1NTK7</accession>
<keyword evidence="1" id="KW-0808">Transferase</keyword>
<dbReference type="Proteomes" id="UP001465755">
    <property type="component" value="Unassembled WGS sequence"/>
</dbReference>
<feature type="compositionally biased region" description="Low complexity" evidence="6">
    <location>
        <begin position="466"/>
        <end position="488"/>
    </location>
</feature>
<dbReference type="Gene3D" id="1.10.510.10">
    <property type="entry name" value="Transferase(Phosphotransferase) domain 1"/>
    <property type="match status" value="1"/>
</dbReference>
<dbReference type="AlphaFoldDB" id="A0AAW1NTK7"/>
<keyword evidence="7" id="KW-0472">Membrane</keyword>
<dbReference type="InterPro" id="IPR011009">
    <property type="entry name" value="Kinase-like_dom_sf"/>
</dbReference>
<feature type="compositionally biased region" description="Pro residues" evidence="6">
    <location>
        <begin position="385"/>
        <end position="394"/>
    </location>
</feature>
<dbReference type="InterPro" id="IPR008271">
    <property type="entry name" value="Ser/Thr_kinase_AS"/>
</dbReference>
<evidence type="ECO:0000313" key="9">
    <source>
        <dbReference type="EMBL" id="KAK9794056.1"/>
    </source>
</evidence>
<evidence type="ECO:0000256" key="2">
    <source>
        <dbReference type="ARBA" id="ARBA00022741"/>
    </source>
</evidence>
<dbReference type="InterPro" id="IPR000719">
    <property type="entry name" value="Prot_kinase_dom"/>
</dbReference>
<reference evidence="9 10" key="1">
    <citation type="journal article" date="2024" name="Nat. Commun.">
        <title>Phylogenomics reveals the evolutionary origins of lichenization in chlorophyte algae.</title>
        <authorList>
            <person name="Puginier C."/>
            <person name="Libourel C."/>
            <person name="Otte J."/>
            <person name="Skaloud P."/>
            <person name="Haon M."/>
            <person name="Grisel S."/>
            <person name="Petersen M."/>
            <person name="Berrin J.G."/>
            <person name="Delaux P.M."/>
            <person name="Dal Grande F."/>
            <person name="Keller J."/>
        </authorList>
    </citation>
    <scope>NUCLEOTIDE SEQUENCE [LARGE SCALE GENOMIC DNA]</scope>
    <source>
        <strain evidence="9 10">SAG 2036</strain>
    </source>
</reference>
<comment type="caution">
    <text evidence="9">The sequence shown here is derived from an EMBL/GenBank/DDBJ whole genome shotgun (WGS) entry which is preliminary data.</text>
</comment>
<keyword evidence="7" id="KW-1133">Transmembrane helix</keyword>
<evidence type="ECO:0000313" key="10">
    <source>
        <dbReference type="Proteomes" id="UP001465755"/>
    </source>
</evidence>
<dbReference type="PROSITE" id="PS00108">
    <property type="entry name" value="PROTEIN_KINASE_ST"/>
    <property type="match status" value="1"/>
</dbReference>
<feature type="region of interest" description="Disordered" evidence="6">
    <location>
        <begin position="445"/>
        <end position="488"/>
    </location>
</feature>
<feature type="compositionally biased region" description="Gly residues" evidence="6">
    <location>
        <begin position="13"/>
        <end position="23"/>
    </location>
</feature>
<dbReference type="PROSITE" id="PS00107">
    <property type="entry name" value="PROTEIN_KINASE_ATP"/>
    <property type="match status" value="1"/>
</dbReference>
<feature type="domain" description="Protein kinase" evidence="8">
    <location>
        <begin position="529"/>
        <end position="792"/>
    </location>
</feature>
<gene>
    <name evidence="9" type="ORF">WJX73_000968</name>
</gene>
<evidence type="ECO:0000256" key="6">
    <source>
        <dbReference type="SAM" id="MobiDB-lite"/>
    </source>
</evidence>
<dbReference type="GO" id="GO:0005524">
    <property type="term" value="F:ATP binding"/>
    <property type="evidence" value="ECO:0007669"/>
    <property type="project" value="UniProtKB-UniRule"/>
</dbReference>
<feature type="transmembrane region" description="Helical" evidence="7">
    <location>
        <begin position="413"/>
        <end position="438"/>
    </location>
</feature>
<dbReference type="SUPFAM" id="SSF56112">
    <property type="entry name" value="Protein kinase-like (PK-like)"/>
    <property type="match status" value="1"/>
</dbReference>
<feature type="compositionally biased region" description="Low complexity" evidence="6">
    <location>
        <begin position="395"/>
        <end position="412"/>
    </location>
</feature>
<evidence type="ECO:0000256" key="5">
    <source>
        <dbReference type="PROSITE-ProRule" id="PRU10141"/>
    </source>
</evidence>
<dbReference type="PROSITE" id="PS50011">
    <property type="entry name" value="PROTEIN_KINASE_DOM"/>
    <property type="match status" value="1"/>
</dbReference>
<feature type="region of interest" description="Disordered" evidence="6">
    <location>
        <begin position="380"/>
        <end position="412"/>
    </location>
</feature>
<evidence type="ECO:0000256" key="3">
    <source>
        <dbReference type="ARBA" id="ARBA00022777"/>
    </source>
</evidence>
<proteinExistence type="predicted"/>
<feature type="region of interest" description="Disordered" evidence="6">
    <location>
        <begin position="1"/>
        <end position="26"/>
    </location>
</feature>
<dbReference type="InterPro" id="IPR051681">
    <property type="entry name" value="Ser/Thr_Kinases-Pseudokinases"/>
</dbReference>
<keyword evidence="4 5" id="KW-0067">ATP-binding</keyword>
<evidence type="ECO:0000256" key="4">
    <source>
        <dbReference type="ARBA" id="ARBA00022840"/>
    </source>
</evidence>
<dbReference type="Pfam" id="PF00069">
    <property type="entry name" value="Pkinase"/>
    <property type="match status" value="1"/>
</dbReference>
<evidence type="ECO:0000256" key="7">
    <source>
        <dbReference type="SAM" id="Phobius"/>
    </source>
</evidence>
<dbReference type="PANTHER" id="PTHR44329">
    <property type="entry name" value="SERINE/THREONINE-PROTEIN KINASE TNNI3K-RELATED"/>
    <property type="match status" value="1"/>
</dbReference>
<keyword evidence="3" id="KW-0418">Kinase</keyword>
<name>A0AAW1NTK7_9CHLO</name>
<keyword evidence="10" id="KW-1185">Reference proteome</keyword>
<dbReference type="EMBL" id="JALJOQ010000142">
    <property type="protein sequence ID" value="KAK9794056.1"/>
    <property type="molecule type" value="Genomic_DNA"/>
</dbReference>
<keyword evidence="2 5" id="KW-0547">Nucleotide-binding</keyword>
<evidence type="ECO:0000256" key="1">
    <source>
        <dbReference type="ARBA" id="ARBA00022679"/>
    </source>
</evidence>
<dbReference type="InterPro" id="IPR017441">
    <property type="entry name" value="Protein_kinase_ATP_BS"/>
</dbReference>
<dbReference type="SMART" id="SM00220">
    <property type="entry name" value="S_TKc"/>
    <property type="match status" value="1"/>
</dbReference>
<evidence type="ECO:0000259" key="8">
    <source>
        <dbReference type="PROSITE" id="PS50011"/>
    </source>
</evidence>
<feature type="binding site" evidence="5">
    <location>
        <position position="557"/>
    </location>
    <ligand>
        <name>ATP</name>
        <dbReference type="ChEBI" id="CHEBI:30616"/>
    </ligand>
</feature>
<keyword evidence="7" id="KW-0812">Transmembrane</keyword>